<keyword evidence="4" id="KW-1185">Reference proteome</keyword>
<protein>
    <recommendedName>
        <fullName evidence="2">Lcl C-terminal domain-containing protein</fullName>
    </recommendedName>
</protein>
<evidence type="ECO:0000256" key="1">
    <source>
        <dbReference type="SAM" id="SignalP"/>
    </source>
</evidence>
<dbReference type="STRING" id="572480.Arnit_0312"/>
<dbReference type="RefSeq" id="WP_013134123.1">
    <property type="nucleotide sequence ID" value="NC_014166.1"/>
</dbReference>
<keyword evidence="1" id="KW-0732">Signal</keyword>
<accession>D5V516</accession>
<evidence type="ECO:0000259" key="2">
    <source>
        <dbReference type="Pfam" id="PF07603"/>
    </source>
</evidence>
<evidence type="ECO:0000313" key="3">
    <source>
        <dbReference type="EMBL" id="ADG91978.1"/>
    </source>
</evidence>
<dbReference type="AlphaFoldDB" id="D5V516"/>
<dbReference type="Proteomes" id="UP000000939">
    <property type="component" value="Chromosome"/>
</dbReference>
<dbReference type="EMBL" id="CP001999">
    <property type="protein sequence ID" value="ADG91978.1"/>
    <property type="molecule type" value="Genomic_DNA"/>
</dbReference>
<evidence type="ECO:0000313" key="4">
    <source>
        <dbReference type="Proteomes" id="UP000000939"/>
    </source>
</evidence>
<organism evidence="3 4">
    <name type="scientific">Arcobacter nitrofigilis (strain ATCC 33309 / DSM 7299 / CCUG 15893 / LMG 7604 / NCTC 12251 / CI)</name>
    <name type="common">Campylobacter nitrofigilis</name>
    <dbReference type="NCBI Taxonomy" id="572480"/>
    <lineage>
        <taxon>Bacteria</taxon>
        <taxon>Pseudomonadati</taxon>
        <taxon>Campylobacterota</taxon>
        <taxon>Epsilonproteobacteria</taxon>
        <taxon>Campylobacterales</taxon>
        <taxon>Arcobacteraceae</taxon>
        <taxon>Arcobacter</taxon>
    </lineage>
</organism>
<dbReference type="eggNOG" id="COG3209">
    <property type="taxonomic scope" value="Bacteria"/>
</dbReference>
<feature type="chain" id="PRO_5003078117" description="Lcl C-terminal domain-containing protein" evidence="1">
    <location>
        <begin position="17"/>
        <end position="142"/>
    </location>
</feature>
<dbReference type="Pfam" id="PF07603">
    <property type="entry name" value="Lcl_C"/>
    <property type="match status" value="1"/>
</dbReference>
<gene>
    <name evidence="3" type="ordered locus">Arnit_0312</name>
</gene>
<dbReference type="OrthoDB" id="9793251at2"/>
<feature type="signal peptide" evidence="1">
    <location>
        <begin position="1"/>
        <end position="16"/>
    </location>
</feature>
<dbReference type="HOGENOM" id="CLU_1821407_0_0_7"/>
<proteinExistence type="predicted"/>
<feature type="domain" description="Lcl C-terminal" evidence="2">
    <location>
        <begin position="27"/>
        <end position="140"/>
    </location>
</feature>
<dbReference type="KEGG" id="ant:Arnit_0312"/>
<dbReference type="InterPro" id="IPR011460">
    <property type="entry name" value="Lcl_C"/>
</dbReference>
<sequence length="142" mass="16981" precursor="true">MKYLLLIISLIAVLNAASLQRDNDRNIVIDDANKLVWMDSELNITTYLNHSAAQEYCEKLSYAGFDDWRLPEIEEFALIVDKKNFPKNINRVFRYSLNEGYWANTAHWRTLWFYADYMYFVSGTPYYDNRDKKKLVRCVRTR</sequence>
<name>D5V516_ARCNC</name>
<reference evidence="3 4" key="1">
    <citation type="journal article" date="2010" name="Stand. Genomic Sci.">
        <title>Complete genome sequence of Arcobacter nitrofigilis type strain (CI).</title>
        <authorList>
            <person name="Pati A."/>
            <person name="Gronow S."/>
            <person name="Lapidus A."/>
            <person name="Copeland A."/>
            <person name="Glavina Del Rio T."/>
            <person name="Nolan M."/>
            <person name="Lucas S."/>
            <person name="Tice H."/>
            <person name="Cheng J.F."/>
            <person name="Han C."/>
            <person name="Chertkov O."/>
            <person name="Bruce D."/>
            <person name="Tapia R."/>
            <person name="Goodwin L."/>
            <person name="Pitluck S."/>
            <person name="Liolios K."/>
            <person name="Ivanova N."/>
            <person name="Mavromatis K."/>
            <person name="Chen A."/>
            <person name="Palaniappan K."/>
            <person name="Land M."/>
            <person name="Hauser L."/>
            <person name="Chang Y.J."/>
            <person name="Jeffries C.D."/>
            <person name="Detter J.C."/>
            <person name="Rohde M."/>
            <person name="Goker M."/>
            <person name="Bristow J."/>
            <person name="Eisen J.A."/>
            <person name="Markowitz V."/>
            <person name="Hugenholtz P."/>
            <person name="Klenk H.P."/>
            <person name="Kyrpides N.C."/>
        </authorList>
    </citation>
    <scope>NUCLEOTIDE SEQUENCE [LARGE SCALE GENOMIC DNA]</scope>
    <source>
        <strain evidence="4">ATCC 33309 / DSM 7299 / CCUG 15893 / LMG 7604 / NCTC 12251 / CI</strain>
    </source>
</reference>